<evidence type="ECO:0000313" key="3">
    <source>
        <dbReference type="Proteomes" id="UP000428333"/>
    </source>
</evidence>
<dbReference type="PANTHER" id="PTHR31672">
    <property type="entry name" value="BNACNNG10540D PROTEIN"/>
    <property type="match status" value="1"/>
</dbReference>
<reference evidence="2 3" key="1">
    <citation type="journal article" date="2019" name="Genome Biol. Evol.">
        <title>The Rhododendron genome and chromosomal organization provide insight into shared whole-genome duplications across the heath family (Ericaceae).</title>
        <authorList>
            <person name="Soza V.L."/>
            <person name="Lindsley D."/>
            <person name="Waalkes A."/>
            <person name="Ramage E."/>
            <person name="Patwardhan R.P."/>
            <person name="Burton J.N."/>
            <person name="Adey A."/>
            <person name="Kumar A."/>
            <person name="Qiu R."/>
            <person name="Shendure J."/>
            <person name="Hall B."/>
        </authorList>
    </citation>
    <scope>NUCLEOTIDE SEQUENCE [LARGE SCALE GENOMIC DNA]</scope>
    <source>
        <strain evidence="2">RSF 1966-606</strain>
    </source>
</reference>
<organism evidence="2 3">
    <name type="scientific">Rhododendron williamsianum</name>
    <dbReference type="NCBI Taxonomy" id="262921"/>
    <lineage>
        <taxon>Eukaryota</taxon>
        <taxon>Viridiplantae</taxon>
        <taxon>Streptophyta</taxon>
        <taxon>Embryophyta</taxon>
        <taxon>Tracheophyta</taxon>
        <taxon>Spermatophyta</taxon>
        <taxon>Magnoliopsida</taxon>
        <taxon>eudicotyledons</taxon>
        <taxon>Gunneridae</taxon>
        <taxon>Pentapetalae</taxon>
        <taxon>asterids</taxon>
        <taxon>Ericales</taxon>
        <taxon>Ericaceae</taxon>
        <taxon>Ericoideae</taxon>
        <taxon>Rhodoreae</taxon>
        <taxon>Rhododendron</taxon>
    </lineage>
</organism>
<dbReference type="InterPro" id="IPR017451">
    <property type="entry name" value="F-box-assoc_interact_dom"/>
</dbReference>
<dbReference type="Pfam" id="PF08268">
    <property type="entry name" value="FBA_3"/>
    <property type="match status" value="1"/>
</dbReference>
<dbReference type="OrthoDB" id="1867629at2759"/>
<protein>
    <recommendedName>
        <fullName evidence="1">F-box associated beta-propeller type 3 domain-containing protein</fullName>
    </recommendedName>
</protein>
<name>A0A6A4LC72_9ERIC</name>
<keyword evidence="3" id="KW-1185">Reference proteome</keyword>
<comment type="caution">
    <text evidence="2">The sequence shown here is derived from an EMBL/GenBank/DDBJ whole genome shotgun (WGS) entry which is preliminary data.</text>
</comment>
<sequence length="383" mass="43731">MFPNPDLAWNRHTKSSLVALTPAVIASISIFADFTPLPNTPWYSFAVYPDKTLTVPVFEYLDLNMKSKAHLLGPCKGIFCIENLFHNVALWNPATREMRTLSVPHLSITYRSFIQAHKHVFGFGFDPVTNDHKVVSIEMVWMESETRYIACDRKCVSIYSMHDDSWREFTGDFPKCYVCYSWARAPYVDGSLYPYIDGVYYWCATDDNNRPVYLSFHMSDEVFQVIPEKGGRPDRGMYLGPWGGLVKDWGDLVGSRFGVYNNSLAWIESYPLGCDVPNVFDIWVLKEGAWTKEVLGPFAGATLPLGFWKTGALLVQDTEQSLFLANPNTLEMKDLGTVAREAFVYHESLISVKRRGEELDNSTAKFVDAWYPERWDDDSSDED</sequence>
<evidence type="ECO:0000259" key="1">
    <source>
        <dbReference type="Pfam" id="PF08268"/>
    </source>
</evidence>
<dbReference type="AlphaFoldDB" id="A0A6A4LC72"/>
<dbReference type="EMBL" id="QEFC01002166">
    <property type="protein sequence ID" value="KAE9453561.1"/>
    <property type="molecule type" value="Genomic_DNA"/>
</dbReference>
<dbReference type="PANTHER" id="PTHR31672:SF13">
    <property type="entry name" value="F-BOX PROTEIN CPR30-LIKE"/>
    <property type="match status" value="1"/>
</dbReference>
<gene>
    <name evidence="2" type="ORF">C3L33_14531</name>
</gene>
<accession>A0A6A4LC72</accession>
<dbReference type="InterPro" id="IPR050796">
    <property type="entry name" value="SCF_F-box_component"/>
</dbReference>
<dbReference type="InterPro" id="IPR013187">
    <property type="entry name" value="F-box-assoc_dom_typ3"/>
</dbReference>
<feature type="domain" description="F-box associated beta-propeller type 3" evidence="1">
    <location>
        <begin position="57"/>
        <end position="287"/>
    </location>
</feature>
<feature type="non-terminal residue" evidence="2">
    <location>
        <position position="1"/>
    </location>
</feature>
<dbReference type="NCBIfam" id="TIGR01640">
    <property type="entry name" value="F_box_assoc_1"/>
    <property type="match status" value="1"/>
</dbReference>
<evidence type="ECO:0000313" key="2">
    <source>
        <dbReference type="EMBL" id="KAE9453561.1"/>
    </source>
</evidence>
<proteinExistence type="predicted"/>
<dbReference type="Proteomes" id="UP000428333">
    <property type="component" value="Linkage Group LG08"/>
</dbReference>